<dbReference type="AlphaFoldDB" id="A0AAV7GQR8"/>
<evidence type="ECO:0000313" key="2">
    <source>
        <dbReference type="Proteomes" id="UP000775213"/>
    </source>
</evidence>
<evidence type="ECO:0000313" key="1">
    <source>
        <dbReference type="EMBL" id="KAH0458033.1"/>
    </source>
</evidence>
<dbReference type="EMBL" id="JAGFBR010000012">
    <property type="protein sequence ID" value="KAH0458033.1"/>
    <property type="molecule type" value="Genomic_DNA"/>
</dbReference>
<dbReference type="Proteomes" id="UP000775213">
    <property type="component" value="Unassembled WGS sequence"/>
</dbReference>
<sequence>MLKMSVRIPEVAPRKRKTDEILAVVSKGPRVSPPKSYIPEDVLNHQCIGCRRAEKLLEQHSDFKLEITKTLNDWNNEFVKGEHKKKYDSKVKEMKVVEDQLAGCRAELANRITSASSQNEWMDRLHIELVET</sequence>
<name>A0AAV7GQR8_DENCH</name>
<comment type="caution">
    <text evidence="1">The sequence shown here is derived from an EMBL/GenBank/DDBJ whole genome shotgun (WGS) entry which is preliminary data.</text>
</comment>
<reference evidence="1 2" key="1">
    <citation type="journal article" date="2021" name="Hortic Res">
        <title>Chromosome-scale assembly of the Dendrobium chrysotoxum genome enhances the understanding of orchid evolution.</title>
        <authorList>
            <person name="Zhang Y."/>
            <person name="Zhang G.Q."/>
            <person name="Zhang D."/>
            <person name="Liu X.D."/>
            <person name="Xu X.Y."/>
            <person name="Sun W.H."/>
            <person name="Yu X."/>
            <person name="Zhu X."/>
            <person name="Wang Z.W."/>
            <person name="Zhao X."/>
            <person name="Zhong W.Y."/>
            <person name="Chen H."/>
            <person name="Yin W.L."/>
            <person name="Huang T."/>
            <person name="Niu S.C."/>
            <person name="Liu Z.J."/>
        </authorList>
    </citation>
    <scope>NUCLEOTIDE SEQUENCE [LARGE SCALE GENOMIC DNA]</scope>
    <source>
        <strain evidence="1">Lindl</strain>
    </source>
</reference>
<gene>
    <name evidence="1" type="ORF">IEQ34_013348</name>
</gene>
<accession>A0AAV7GQR8</accession>
<proteinExistence type="predicted"/>
<organism evidence="1 2">
    <name type="scientific">Dendrobium chrysotoxum</name>
    <name type="common">Orchid</name>
    <dbReference type="NCBI Taxonomy" id="161865"/>
    <lineage>
        <taxon>Eukaryota</taxon>
        <taxon>Viridiplantae</taxon>
        <taxon>Streptophyta</taxon>
        <taxon>Embryophyta</taxon>
        <taxon>Tracheophyta</taxon>
        <taxon>Spermatophyta</taxon>
        <taxon>Magnoliopsida</taxon>
        <taxon>Liliopsida</taxon>
        <taxon>Asparagales</taxon>
        <taxon>Orchidaceae</taxon>
        <taxon>Epidendroideae</taxon>
        <taxon>Malaxideae</taxon>
        <taxon>Dendrobiinae</taxon>
        <taxon>Dendrobium</taxon>
    </lineage>
</organism>
<protein>
    <submittedName>
        <fullName evidence="1">Uncharacterized protein</fullName>
    </submittedName>
</protein>
<keyword evidence="2" id="KW-1185">Reference proteome</keyword>